<reference evidence="5 6" key="1">
    <citation type="submission" date="2009-01" db="EMBL/GenBank/DDBJ databases">
        <authorList>
            <person name="Qin X."/>
            <person name="Bachman B."/>
            <person name="Battles P."/>
            <person name="Bell A."/>
            <person name="Bess C."/>
            <person name="Bickham C."/>
            <person name="Chaboub L."/>
            <person name="Chen D."/>
            <person name="Coyle M."/>
            <person name="Deiros D.R."/>
            <person name="Dinh H."/>
            <person name="Forbes L."/>
            <person name="Fowler G."/>
            <person name="Francisco L."/>
            <person name="Fu Q."/>
            <person name="Gubbala S."/>
            <person name="Hale W."/>
            <person name="Han Y."/>
            <person name="Hemphill L."/>
            <person name="Highlander S.K."/>
            <person name="Hirani K."/>
            <person name="Hogues M."/>
            <person name="Jackson L."/>
            <person name="Jakkamsetti A."/>
            <person name="Javaid M."/>
            <person name="Jiang H."/>
            <person name="Korchina V."/>
            <person name="Kovar C."/>
            <person name="Lara F."/>
            <person name="Lee S."/>
            <person name="Mata R."/>
            <person name="Mathew T."/>
            <person name="Moen C."/>
            <person name="Morales K."/>
            <person name="Munidasa M."/>
            <person name="Nazareth L."/>
            <person name="Ngo R."/>
            <person name="Nguyen L."/>
            <person name="Okwuonu G."/>
            <person name="Ongeri F."/>
            <person name="Patil S."/>
            <person name="Petrosino J."/>
            <person name="Pham C."/>
            <person name="Pham P."/>
            <person name="Pu L.-L."/>
            <person name="Puazo M."/>
            <person name="Raj R."/>
            <person name="Reid J."/>
            <person name="Rouhana J."/>
            <person name="Saada N."/>
            <person name="Shang Y."/>
            <person name="Simmons D."/>
            <person name="Thornton R."/>
            <person name="Warren J."/>
            <person name="Weissenberger G."/>
            <person name="Zhang J."/>
            <person name="Zhang L."/>
            <person name="Zhou C."/>
            <person name="Zhu D."/>
            <person name="Muzny D."/>
            <person name="Worley K."/>
            <person name="Gibbs R."/>
        </authorList>
    </citation>
    <scope>NUCLEOTIDE SEQUENCE [LARGE SCALE GENOMIC DNA]</scope>
    <source>
        <strain evidence="5 6">DSM 15436</strain>
    </source>
</reference>
<keyword evidence="5" id="KW-0418">Kinase</keyword>
<feature type="binding site" evidence="2">
    <location>
        <position position="24"/>
    </location>
    <ligand>
        <name>substrate</name>
    </ligand>
</feature>
<dbReference type="GO" id="GO:0005524">
    <property type="term" value="F:ATP binding"/>
    <property type="evidence" value="ECO:0007669"/>
    <property type="project" value="UniProtKB-KW"/>
</dbReference>
<keyword evidence="3" id="KW-0067">ATP-binding</keyword>
<dbReference type="AlphaFoldDB" id="C0W107"/>
<dbReference type="SUPFAM" id="SSF52540">
    <property type="entry name" value="P-loop containing nucleoside triphosphate hydrolases"/>
    <property type="match status" value="1"/>
</dbReference>
<comment type="caution">
    <text evidence="5">The sequence shown here is derived from an EMBL/GenBank/DDBJ whole genome shotgun (WGS) entry which is preliminary data.</text>
</comment>
<proteinExistence type="predicted"/>
<protein>
    <submittedName>
        <fullName evidence="5">Deoxynucleoside kinase</fullName>
        <ecNumber evidence="5">2.7.1.-</ecNumber>
    </submittedName>
</protein>
<name>C0W107_9ACTO</name>
<keyword evidence="5" id="KW-0808">Transferase</keyword>
<feature type="domain" description="Deoxynucleoside kinase" evidence="4">
    <location>
        <begin position="2"/>
        <end position="206"/>
    </location>
</feature>
<sequence>MIGAGKTTVSEVLGAELGFMVVKEKVDDSLVLPLFYTSTPDEKEKRRYPFLLQLEFLSNRFASIREALREGGRRVVMDRSIYEDWYFAHINHQLGGISDLEFKIYSDLLNNMMQAVAEIPKKAPDLFVYLRGDFDTILDRIAQRGRSFEQSPELVSYYRKLWEGYDDWVVNCYEVSEVIEFDISEYDLLENPESRDEFIERVRSVVPAELF</sequence>
<keyword evidence="3" id="KW-0547">Nucleotide-binding</keyword>
<evidence type="ECO:0000259" key="4">
    <source>
        <dbReference type="Pfam" id="PF01712"/>
    </source>
</evidence>
<feature type="binding site" evidence="2">
    <location>
        <position position="84"/>
    </location>
    <ligand>
        <name>substrate</name>
    </ligand>
</feature>
<dbReference type="STRING" id="525245.HMPREF0044_0750"/>
<organism evidence="5 6">
    <name type="scientific">Gleimia coleocanis DSM 15436</name>
    <dbReference type="NCBI Taxonomy" id="525245"/>
    <lineage>
        <taxon>Bacteria</taxon>
        <taxon>Bacillati</taxon>
        <taxon>Actinomycetota</taxon>
        <taxon>Actinomycetes</taxon>
        <taxon>Actinomycetales</taxon>
        <taxon>Actinomycetaceae</taxon>
        <taxon>Gleimia</taxon>
    </lineage>
</organism>
<keyword evidence="6" id="KW-1185">Reference proteome</keyword>
<dbReference type="Gene3D" id="3.40.50.300">
    <property type="entry name" value="P-loop containing nucleotide triphosphate hydrolases"/>
    <property type="match status" value="1"/>
</dbReference>
<feature type="binding site" evidence="3">
    <location>
        <begin position="140"/>
        <end position="144"/>
    </location>
    <ligand>
        <name>ATP</name>
        <dbReference type="ChEBI" id="CHEBI:30616"/>
    </ligand>
</feature>
<dbReference type="PANTHER" id="PTHR10513:SF35">
    <property type="entry name" value="DEOXYADENOSINE KINASE"/>
    <property type="match status" value="1"/>
</dbReference>
<dbReference type="Pfam" id="PF01712">
    <property type="entry name" value="dNK"/>
    <property type="match status" value="1"/>
</dbReference>
<dbReference type="PIRSF" id="PIRSF000705">
    <property type="entry name" value="DNK"/>
    <property type="match status" value="1"/>
</dbReference>
<dbReference type="InterPro" id="IPR027417">
    <property type="entry name" value="P-loop_NTPase"/>
</dbReference>
<feature type="active site" description="Proton acceptor" evidence="1">
    <location>
        <position position="78"/>
    </location>
</feature>
<dbReference type="PANTHER" id="PTHR10513">
    <property type="entry name" value="DEOXYNUCLEOSIDE KINASE"/>
    <property type="match status" value="1"/>
</dbReference>
<dbReference type="Proteomes" id="UP000010301">
    <property type="component" value="Unassembled WGS sequence"/>
</dbReference>
<evidence type="ECO:0000313" key="6">
    <source>
        <dbReference type="Proteomes" id="UP000010301"/>
    </source>
</evidence>
<evidence type="ECO:0000256" key="1">
    <source>
        <dbReference type="PIRSR" id="PIRSR000705-1"/>
    </source>
</evidence>
<dbReference type="eggNOG" id="COG1428">
    <property type="taxonomic scope" value="Bacteria"/>
</dbReference>
<feature type="binding site" evidence="2">
    <location>
        <position position="149"/>
    </location>
    <ligand>
        <name>substrate</name>
    </ligand>
</feature>
<evidence type="ECO:0000256" key="2">
    <source>
        <dbReference type="PIRSR" id="PIRSR000705-2"/>
    </source>
</evidence>
<dbReference type="GO" id="GO:0019136">
    <property type="term" value="F:deoxynucleoside kinase activity"/>
    <property type="evidence" value="ECO:0007669"/>
    <property type="project" value="InterPro"/>
</dbReference>
<dbReference type="InterPro" id="IPR031314">
    <property type="entry name" value="DNK_dom"/>
</dbReference>
<dbReference type="CDD" id="cd01673">
    <property type="entry name" value="dNK"/>
    <property type="match status" value="1"/>
</dbReference>
<dbReference type="EC" id="2.7.1.-" evidence="5"/>
<dbReference type="InterPro" id="IPR050566">
    <property type="entry name" value="Deoxyribonucleoside_kinase"/>
</dbReference>
<feature type="binding site" evidence="2">
    <location>
        <position position="79"/>
    </location>
    <ligand>
        <name>substrate</name>
    </ligand>
</feature>
<feature type="binding site" evidence="2">
    <location>
        <position position="36"/>
    </location>
    <ligand>
        <name>substrate</name>
    </ligand>
</feature>
<evidence type="ECO:0000256" key="3">
    <source>
        <dbReference type="PIRSR" id="PIRSR000705-3"/>
    </source>
</evidence>
<accession>C0W107</accession>
<dbReference type="GO" id="GO:0005737">
    <property type="term" value="C:cytoplasm"/>
    <property type="evidence" value="ECO:0007669"/>
    <property type="project" value="TreeGrafter"/>
</dbReference>
<dbReference type="InterPro" id="IPR002624">
    <property type="entry name" value="DCK/DGK"/>
</dbReference>
<feature type="binding site" evidence="2">
    <location>
        <position position="53"/>
    </location>
    <ligand>
        <name>substrate</name>
    </ligand>
</feature>
<gene>
    <name evidence="5" type="ORF">HMPREF0044_0750</name>
</gene>
<dbReference type="HOGENOM" id="CLU_030466_2_1_11"/>
<dbReference type="EMBL" id="ACFG01000030">
    <property type="protein sequence ID" value="EEH63731.1"/>
    <property type="molecule type" value="Genomic_DNA"/>
</dbReference>
<evidence type="ECO:0000313" key="5">
    <source>
        <dbReference type="EMBL" id="EEH63731.1"/>
    </source>
</evidence>